<feature type="transmembrane region" description="Helical" evidence="1">
    <location>
        <begin position="54"/>
        <end position="73"/>
    </location>
</feature>
<evidence type="ECO:0000313" key="2">
    <source>
        <dbReference type="EMBL" id="OOM61876.1"/>
    </source>
</evidence>
<evidence type="ECO:0000256" key="1">
    <source>
        <dbReference type="SAM" id="Phobius"/>
    </source>
</evidence>
<feature type="transmembrane region" description="Helical" evidence="1">
    <location>
        <begin position="79"/>
        <end position="95"/>
    </location>
</feature>
<dbReference type="EMBL" id="LZZI01000029">
    <property type="protein sequence ID" value="OOM61876.1"/>
    <property type="molecule type" value="Genomic_DNA"/>
</dbReference>
<dbReference type="Proteomes" id="UP000190973">
    <property type="component" value="Unassembled WGS sequence"/>
</dbReference>
<keyword evidence="1" id="KW-0812">Transmembrane</keyword>
<evidence type="ECO:0000313" key="3">
    <source>
        <dbReference type="Proteomes" id="UP000190973"/>
    </source>
</evidence>
<keyword evidence="1" id="KW-1133">Transmembrane helix</keyword>
<dbReference type="AlphaFoldDB" id="A0A1S8S8J3"/>
<protein>
    <submittedName>
        <fullName evidence="2">Uncharacterized protein</fullName>
    </submittedName>
</protein>
<organism evidence="2 3">
    <name type="scientific">Clostridium beijerinckii</name>
    <name type="common">Clostridium MP</name>
    <dbReference type="NCBI Taxonomy" id="1520"/>
    <lineage>
        <taxon>Bacteria</taxon>
        <taxon>Bacillati</taxon>
        <taxon>Bacillota</taxon>
        <taxon>Clostridia</taxon>
        <taxon>Eubacteriales</taxon>
        <taxon>Clostridiaceae</taxon>
        <taxon>Clostridium</taxon>
    </lineage>
</organism>
<gene>
    <name evidence="2" type="ORF">CLBCK_20510</name>
</gene>
<sequence length="105" mass="12092">MIKLNKKIVTTILILFFLTSVLCLISNNESKGVEYGAISYILFFNHSKITKYDYIFVGSLLLGTILNFITIFYKNIYLTNIYSLIITGLAVFVYLKRTGMKNEKK</sequence>
<reference evidence="2 3" key="1">
    <citation type="submission" date="2016-05" db="EMBL/GenBank/DDBJ databases">
        <title>Microbial solvent formation.</title>
        <authorList>
            <person name="Poehlein A."/>
            <person name="Montoya Solano J.D."/>
            <person name="Flitsch S."/>
            <person name="Krabben P."/>
            <person name="Duerre P."/>
            <person name="Daniel R."/>
        </authorList>
    </citation>
    <scope>NUCLEOTIDE SEQUENCE [LARGE SCALE GENOMIC DNA]</scope>
    <source>
        <strain evidence="2 3">DSM 53</strain>
    </source>
</reference>
<keyword evidence="1" id="KW-0472">Membrane</keyword>
<comment type="caution">
    <text evidence="2">The sequence shown here is derived from an EMBL/GenBank/DDBJ whole genome shotgun (WGS) entry which is preliminary data.</text>
</comment>
<accession>A0A1S8S8J3</accession>
<proteinExistence type="predicted"/>
<name>A0A1S8S8J3_CLOBE</name>
<dbReference type="RefSeq" id="WP_077838668.1">
    <property type="nucleotide sequence ID" value="NZ_JABTAE010000001.1"/>
</dbReference>